<organism evidence="1 2">
    <name type="scientific">Aspergillus flavus (strain ATCC 200026 / FGSC A1120 / IAM 13836 / NRRL 3357 / JCM 12722 / SRRC 167)</name>
    <dbReference type="NCBI Taxonomy" id="332952"/>
    <lineage>
        <taxon>Eukaryota</taxon>
        <taxon>Fungi</taxon>
        <taxon>Dikarya</taxon>
        <taxon>Ascomycota</taxon>
        <taxon>Pezizomycotina</taxon>
        <taxon>Eurotiomycetes</taxon>
        <taxon>Eurotiomycetidae</taxon>
        <taxon>Eurotiales</taxon>
        <taxon>Aspergillaceae</taxon>
        <taxon>Aspergillus</taxon>
        <taxon>Aspergillus subgen. Circumdati</taxon>
    </lineage>
</organism>
<sequence length="80" mass="9208">MARLSLTARLIFLIRSNGYEELLGEIVNINASDRHLRLFTARYSRHSAKVKDVSKIVAEIPLRVSAKRRRINSQRHPPCP</sequence>
<keyword evidence="2" id="KW-1185">Reference proteome</keyword>
<dbReference type="Proteomes" id="UP000596276">
    <property type="component" value="Chromosome 6"/>
</dbReference>
<evidence type="ECO:0000313" key="1">
    <source>
        <dbReference type="EMBL" id="QRD94368.1"/>
    </source>
</evidence>
<dbReference type="VEuPathDB" id="FungiDB:F9C07_2170631"/>
<proteinExistence type="predicted"/>
<dbReference type="EMBL" id="CP044623">
    <property type="protein sequence ID" value="QRD94368.1"/>
    <property type="molecule type" value="Genomic_DNA"/>
</dbReference>
<dbReference type="AlphaFoldDB" id="A0A7U2N2K2"/>
<gene>
    <name evidence="1" type="ORF">F9C07_2170631</name>
</gene>
<accession>A0A7U2N2K2</accession>
<name>A0A7U2N2K2_ASPFN</name>
<reference evidence="2" key="1">
    <citation type="journal article" date="2021" name="G3 (Bethesda)">
        <title>Chromosome assembled and annotated genome sequence of Aspergillus flavus NRRL 3357.</title>
        <authorList>
            <person name="Skerker J.M."/>
            <person name="Pianalto K.M."/>
            <person name="Mondo S.J."/>
            <person name="Yang K."/>
            <person name="Arkin A.P."/>
            <person name="Keller N.P."/>
            <person name="Grigoriev I.V."/>
            <person name="Louise Glass N.L."/>
        </authorList>
    </citation>
    <scope>NUCLEOTIDE SEQUENCE [LARGE SCALE GENOMIC DNA]</scope>
    <source>
        <strain evidence="2">ATCC 200026 / FGSC A1120 / IAM 13836 / NRRL 3357 / JCM 12722 / SRRC 167</strain>
    </source>
</reference>
<evidence type="ECO:0000313" key="2">
    <source>
        <dbReference type="Proteomes" id="UP000596276"/>
    </source>
</evidence>
<protein>
    <submittedName>
        <fullName evidence="1">Uncharacterized protein</fullName>
    </submittedName>
</protein>